<proteinExistence type="predicted"/>
<comment type="caution">
    <text evidence="3">The sequence shown here is derived from an EMBL/GenBank/DDBJ whole genome shotgun (WGS) entry which is preliminary data.</text>
</comment>
<keyword evidence="2" id="KW-1133">Transmembrane helix</keyword>
<keyword evidence="4" id="KW-1185">Reference proteome</keyword>
<feature type="transmembrane region" description="Helical" evidence="2">
    <location>
        <begin position="22"/>
        <end position="41"/>
    </location>
</feature>
<feature type="region of interest" description="Disordered" evidence="1">
    <location>
        <begin position="157"/>
        <end position="180"/>
    </location>
</feature>
<accession>A0A9P4QI66</accession>
<reference evidence="3" key="1">
    <citation type="journal article" date="2020" name="Stud. Mycol.">
        <title>101 Dothideomycetes genomes: a test case for predicting lifestyles and emergence of pathogens.</title>
        <authorList>
            <person name="Haridas S."/>
            <person name="Albert R."/>
            <person name="Binder M."/>
            <person name="Bloem J."/>
            <person name="Labutti K."/>
            <person name="Salamov A."/>
            <person name="Andreopoulos B."/>
            <person name="Baker S."/>
            <person name="Barry K."/>
            <person name="Bills G."/>
            <person name="Bluhm B."/>
            <person name="Cannon C."/>
            <person name="Castanera R."/>
            <person name="Culley D."/>
            <person name="Daum C."/>
            <person name="Ezra D."/>
            <person name="Gonzalez J."/>
            <person name="Henrissat B."/>
            <person name="Kuo A."/>
            <person name="Liang C."/>
            <person name="Lipzen A."/>
            <person name="Lutzoni F."/>
            <person name="Magnuson J."/>
            <person name="Mondo S."/>
            <person name="Nolan M."/>
            <person name="Ohm R."/>
            <person name="Pangilinan J."/>
            <person name="Park H.-J."/>
            <person name="Ramirez L."/>
            <person name="Alfaro M."/>
            <person name="Sun H."/>
            <person name="Tritt A."/>
            <person name="Yoshinaga Y."/>
            <person name="Zwiers L.-H."/>
            <person name="Turgeon B."/>
            <person name="Goodwin S."/>
            <person name="Spatafora J."/>
            <person name="Crous P."/>
            <person name="Grigoriev I."/>
        </authorList>
    </citation>
    <scope>NUCLEOTIDE SEQUENCE</scope>
    <source>
        <strain evidence="3">CBS 116435</strain>
    </source>
</reference>
<evidence type="ECO:0000256" key="1">
    <source>
        <dbReference type="SAM" id="MobiDB-lite"/>
    </source>
</evidence>
<name>A0A9P4QI66_9PEZI</name>
<sequence>MSDGSLTDDDNEARMLGEDDGWWWMLVLVLLLLALLLSRWCRVAAGAGAGAGAATNAGLGLGLGACSVSLSLFPPPNPSPSTSLGSPNPASRYQRPAGACAHASRISHVTFCISHLQRRMSACSQQPAGRGTWLGPCTREYGTNLYAALGMGMARHGEARERAGRPDLGSRCSGGQDKGY</sequence>
<keyword evidence="2" id="KW-0812">Transmembrane</keyword>
<evidence type="ECO:0000313" key="3">
    <source>
        <dbReference type="EMBL" id="KAF2725336.1"/>
    </source>
</evidence>
<evidence type="ECO:0000256" key="2">
    <source>
        <dbReference type="SAM" id="Phobius"/>
    </source>
</evidence>
<protein>
    <submittedName>
        <fullName evidence="3">Uncharacterized protein</fullName>
    </submittedName>
</protein>
<dbReference type="AlphaFoldDB" id="A0A9P4QI66"/>
<dbReference type="Proteomes" id="UP000799441">
    <property type="component" value="Unassembled WGS sequence"/>
</dbReference>
<dbReference type="EMBL" id="MU003768">
    <property type="protein sequence ID" value="KAF2725336.1"/>
    <property type="molecule type" value="Genomic_DNA"/>
</dbReference>
<organism evidence="3 4">
    <name type="scientific">Polychaeton citri CBS 116435</name>
    <dbReference type="NCBI Taxonomy" id="1314669"/>
    <lineage>
        <taxon>Eukaryota</taxon>
        <taxon>Fungi</taxon>
        <taxon>Dikarya</taxon>
        <taxon>Ascomycota</taxon>
        <taxon>Pezizomycotina</taxon>
        <taxon>Dothideomycetes</taxon>
        <taxon>Dothideomycetidae</taxon>
        <taxon>Capnodiales</taxon>
        <taxon>Capnodiaceae</taxon>
        <taxon>Polychaeton</taxon>
    </lineage>
</organism>
<evidence type="ECO:0000313" key="4">
    <source>
        <dbReference type="Proteomes" id="UP000799441"/>
    </source>
</evidence>
<keyword evidence="2" id="KW-0472">Membrane</keyword>
<gene>
    <name evidence="3" type="ORF">K431DRAFT_100840</name>
</gene>